<dbReference type="Pfam" id="PF00931">
    <property type="entry name" value="NB-ARC"/>
    <property type="match status" value="1"/>
</dbReference>
<dbReference type="Pfam" id="PF01582">
    <property type="entry name" value="TIR"/>
    <property type="match status" value="1"/>
</dbReference>
<dbReference type="Gene3D" id="1.10.8.430">
    <property type="entry name" value="Helical domain of apoptotic protease-activating factors"/>
    <property type="match status" value="1"/>
</dbReference>
<dbReference type="InterPro" id="IPR027417">
    <property type="entry name" value="P-loop_NTPase"/>
</dbReference>
<evidence type="ECO:0000259" key="5">
    <source>
        <dbReference type="PROSITE" id="PS50104"/>
    </source>
</evidence>
<feature type="domain" description="TIR" evidence="5">
    <location>
        <begin position="16"/>
        <end position="184"/>
    </location>
</feature>
<evidence type="ECO:0000313" key="7">
    <source>
        <dbReference type="Proteomes" id="UP001341840"/>
    </source>
</evidence>
<evidence type="ECO:0000256" key="1">
    <source>
        <dbReference type="ARBA" id="ARBA00022614"/>
    </source>
</evidence>
<dbReference type="Pfam" id="PF23282">
    <property type="entry name" value="WHD_ROQ1"/>
    <property type="match status" value="1"/>
</dbReference>
<protein>
    <recommendedName>
        <fullName evidence="5">TIR domain-containing protein</fullName>
    </recommendedName>
</protein>
<dbReference type="InterPro" id="IPR000157">
    <property type="entry name" value="TIR_dom"/>
</dbReference>
<dbReference type="PANTHER" id="PTHR11017:SF570">
    <property type="entry name" value="DISEASE RESISTANCE PROTEIN (TIR-NBS CLASS)-RELATED"/>
    <property type="match status" value="1"/>
</dbReference>
<comment type="caution">
    <text evidence="6">The sequence shown here is derived from an EMBL/GenBank/DDBJ whole genome shotgun (WGS) entry which is preliminary data.</text>
</comment>
<dbReference type="InterPro" id="IPR044974">
    <property type="entry name" value="Disease_R_plants"/>
</dbReference>
<dbReference type="Gene3D" id="3.40.50.10140">
    <property type="entry name" value="Toll/interleukin-1 receptor homology (TIR) domain"/>
    <property type="match status" value="1"/>
</dbReference>
<keyword evidence="1" id="KW-0433">Leucine-rich repeat</keyword>
<evidence type="ECO:0000256" key="2">
    <source>
        <dbReference type="ARBA" id="ARBA00022737"/>
    </source>
</evidence>
<gene>
    <name evidence="6" type="ORF">PIB30_031723</name>
</gene>
<evidence type="ECO:0000313" key="6">
    <source>
        <dbReference type="EMBL" id="MED6146131.1"/>
    </source>
</evidence>
<organism evidence="6 7">
    <name type="scientific">Stylosanthes scabra</name>
    <dbReference type="NCBI Taxonomy" id="79078"/>
    <lineage>
        <taxon>Eukaryota</taxon>
        <taxon>Viridiplantae</taxon>
        <taxon>Streptophyta</taxon>
        <taxon>Embryophyta</taxon>
        <taxon>Tracheophyta</taxon>
        <taxon>Spermatophyta</taxon>
        <taxon>Magnoliopsida</taxon>
        <taxon>eudicotyledons</taxon>
        <taxon>Gunneridae</taxon>
        <taxon>Pentapetalae</taxon>
        <taxon>rosids</taxon>
        <taxon>fabids</taxon>
        <taxon>Fabales</taxon>
        <taxon>Fabaceae</taxon>
        <taxon>Papilionoideae</taxon>
        <taxon>50 kb inversion clade</taxon>
        <taxon>dalbergioids sensu lato</taxon>
        <taxon>Dalbergieae</taxon>
        <taxon>Pterocarpus clade</taxon>
        <taxon>Stylosanthes</taxon>
    </lineage>
</organism>
<dbReference type="PANTHER" id="PTHR11017">
    <property type="entry name" value="LEUCINE-RICH REPEAT-CONTAINING PROTEIN"/>
    <property type="match status" value="1"/>
</dbReference>
<dbReference type="Gene3D" id="3.40.50.300">
    <property type="entry name" value="P-loop containing nucleotide triphosphate hydrolases"/>
    <property type="match status" value="1"/>
</dbReference>
<dbReference type="SUPFAM" id="SSF52058">
    <property type="entry name" value="L domain-like"/>
    <property type="match status" value="1"/>
</dbReference>
<name>A0ABU6TBM7_9FABA</name>
<dbReference type="InterPro" id="IPR058192">
    <property type="entry name" value="WHD_ROQ1-like"/>
</dbReference>
<evidence type="ECO:0000256" key="3">
    <source>
        <dbReference type="ARBA" id="ARBA00022821"/>
    </source>
</evidence>
<feature type="compositionally biased region" description="Polar residues" evidence="4">
    <location>
        <begin position="1107"/>
        <end position="1116"/>
    </location>
</feature>
<dbReference type="InterPro" id="IPR032675">
    <property type="entry name" value="LRR_dom_sf"/>
</dbReference>
<dbReference type="SUPFAM" id="SSF46785">
    <property type="entry name" value="Winged helix' DNA-binding domain"/>
    <property type="match status" value="1"/>
</dbReference>
<dbReference type="EMBL" id="JASCZI010090758">
    <property type="protein sequence ID" value="MED6146131.1"/>
    <property type="molecule type" value="Genomic_DNA"/>
</dbReference>
<dbReference type="InterPro" id="IPR058546">
    <property type="entry name" value="RPS4B/Roq1-like_LRR"/>
</dbReference>
<sequence>MSTPPLTSSSSFCYAFTYDVFISFRGCDTRYGFTNNLYQALHRKGIRTFFDDEELRKGEGIAQSLVKAIEESRIAILVFSKNYASSSFCLDELVKIMECIKGNGRLIFPVFYDVDPSDVRHQKGSYAVALTNHEQRFKDDNVKVQKWRTALHEAANLSGNDFKLQREYEHAFIVNIVKEISNRIRRAPLHVADYPVGLESRVREVNKLLNGGSNNGALMVGIYGVGGIGKTTLAKEVYNLIADPFHGLCFLENVRENSIKHGLAYLQESFLCKILGEKDIKLASVSEGISLIKKRFKNKKVLLVLDDIDKPEQLQAIAGSPDWFGPGSIIIITTRDKHLLTSHRVERTYQVKGFDEKEALELLSWSAFKYENVDPIYMDILNKVVLYASGLPLALEVIGSNLNGRSVEEWISALDENKRIPNKDIQRILRVSFDALEDYHQTLFLDIACCFKGYDFEDLKDTLHALHDVNPIFGIRVLAERSLIKIYKNGYVTQHDLIQDMGREIVRQESPENPSGRSRLWLPEDVMQVLQQNIGTNQIGLMFLDAPMSKVIDWDGEGFRKMGNLKALIIKNGNFFNGPHHLPNSLRVLEWCGYPSHSLPADFHPKKLSILKLPNNCFTPLPLVKLLKEFMDMSVLDFSSNDWITHIPDVSSAPNLKELRFGFCENLVEIDGTVGLLSKLRMLNVYRCTKLRSLPSLMLPSLLFLDLTECPSLESFPEILGKMENMTSLELFNTSIRELPYSICNLTRLQHVSLQWSETIILPSSIFMLQELRNLHIVRSKVLLSNEEEGTEERCSVSCAAMTYLKLYSSNMSDKFLRIILARFPNLERLNLTESNLRILPACIKNCHLLRFLRLDHCINLQEIRGIPPNIQCLSASYTMSLSSSSRRILLNKELHEEVGKKRFVLPGTSIPSWFENQDSGQPISFWFRNQFPAISLCFLLKELDNERNIRPHMELISNGNHNGRHVFDDRSCMGAPGHIWIYDLEDNAGQQFQQNEWNQALVSLSVVTFGDKKNVRELSTKEWGSIEIGVHIIKERSNMDDIQFTNPLLDKDDNKTLHVADPHNHHVHQQPGRQLGLSLPPPSLSNNLQWDPYYDCIRATEIAPGESSNTPSSGNAREEEVHPISTCTASSTSSSIHKYLSNENETTTVDEDEDDDDVEMDAFFDSVDVTGIPMLYNSHEKLVTTTPSDEEIRQTLRSVKSFLSHDASILLDPELCTILKANLDYLSNLSSADHGGISREMSKVISEASQFLTRWSRDYTKGHNKIDYIMSQLLRADELEMNLESNKKRYLEVVASRKRKREIFEEAKTIKAELDELRKNVPMGT</sequence>
<dbReference type="SMART" id="SM00255">
    <property type="entry name" value="TIR"/>
    <property type="match status" value="1"/>
</dbReference>
<dbReference type="SUPFAM" id="SSF52200">
    <property type="entry name" value="Toll/Interleukin receptor TIR domain"/>
    <property type="match status" value="1"/>
</dbReference>
<reference evidence="6 7" key="1">
    <citation type="journal article" date="2023" name="Plants (Basel)">
        <title>Bridging the Gap: Combining Genomics and Transcriptomics Approaches to Understand Stylosanthes scabra, an Orphan Legume from the Brazilian Caatinga.</title>
        <authorList>
            <person name="Ferreira-Neto J.R.C."/>
            <person name="da Silva M.D."/>
            <person name="Binneck E."/>
            <person name="de Melo N.F."/>
            <person name="da Silva R.H."/>
            <person name="de Melo A.L.T.M."/>
            <person name="Pandolfi V."/>
            <person name="Bustamante F.O."/>
            <person name="Brasileiro-Vidal A.C."/>
            <person name="Benko-Iseppon A.M."/>
        </authorList>
    </citation>
    <scope>NUCLEOTIDE SEQUENCE [LARGE SCALE GENOMIC DNA]</scope>
    <source>
        <tissue evidence="6">Leaves</tissue>
    </source>
</reference>
<keyword evidence="7" id="KW-1185">Reference proteome</keyword>
<dbReference type="PROSITE" id="PS50104">
    <property type="entry name" value="TIR"/>
    <property type="match status" value="1"/>
</dbReference>
<dbReference type="InterPro" id="IPR035897">
    <property type="entry name" value="Toll_tir_struct_dom_sf"/>
</dbReference>
<dbReference type="Proteomes" id="UP001341840">
    <property type="component" value="Unassembled WGS sequence"/>
</dbReference>
<dbReference type="InterPro" id="IPR002182">
    <property type="entry name" value="NB-ARC"/>
</dbReference>
<proteinExistence type="predicted"/>
<dbReference type="Pfam" id="PF23286">
    <property type="entry name" value="LRR_13"/>
    <property type="match status" value="1"/>
</dbReference>
<dbReference type="Gene3D" id="3.80.10.10">
    <property type="entry name" value="Ribonuclease Inhibitor"/>
    <property type="match status" value="2"/>
</dbReference>
<dbReference type="InterPro" id="IPR036390">
    <property type="entry name" value="WH_DNA-bd_sf"/>
</dbReference>
<dbReference type="PRINTS" id="PR00364">
    <property type="entry name" value="DISEASERSIST"/>
</dbReference>
<feature type="region of interest" description="Disordered" evidence="4">
    <location>
        <begin position="1105"/>
        <end position="1130"/>
    </location>
</feature>
<keyword evidence="2" id="KW-0677">Repeat</keyword>
<evidence type="ECO:0000256" key="4">
    <source>
        <dbReference type="SAM" id="MobiDB-lite"/>
    </source>
</evidence>
<dbReference type="InterPro" id="IPR042197">
    <property type="entry name" value="Apaf_helical"/>
</dbReference>
<dbReference type="SUPFAM" id="SSF52540">
    <property type="entry name" value="P-loop containing nucleoside triphosphate hydrolases"/>
    <property type="match status" value="1"/>
</dbReference>
<keyword evidence="3" id="KW-0611">Plant defense</keyword>
<accession>A0ABU6TBM7</accession>